<feature type="signal peptide" evidence="1">
    <location>
        <begin position="1"/>
        <end position="23"/>
    </location>
</feature>
<organism evidence="2 3">
    <name type="scientific">Candidatus Collierbacteria bacterium GW2011_GWA2_42_17</name>
    <dbReference type="NCBI Taxonomy" id="1618378"/>
    <lineage>
        <taxon>Bacteria</taxon>
        <taxon>Candidatus Collieribacteriota</taxon>
    </lineage>
</organism>
<dbReference type="Proteomes" id="UP000033854">
    <property type="component" value="Unassembled WGS sequence"/>
</dbReference>
<sequence>MKKLFLSLTTIFLSLVFVQPVMAITATPSATPTPDIEEKYKLIVQENVSSIAAKLQEKVNLMSLVGYVGKITTISSGNLTVDSHGVLLQVTSTAKTVYLKNNSTIKVTSLAIDDKVIIIGTSIKDGIIQAKRVSVIKDEPILVKTTAVIAKVVSVDIKKKTLTLTINGADQVLTLSKKSTVKLDQFSAGQTILGIVKEYDGNLSISRAKTL</sequence>
<evidence type="ECO:0000313" key="3">
    <source>
        <dbReference type="Proteomes" id="UP000033854"/>
    </source>
</evidence>
<feature type="chain" id="PRO_5002535670" description="DUF5666 domain-containing protein" evidence="1">
    <location>
        <begin position="24"/>
        <end position="211"/>
    </location>
</feature>
<dbReference type="AlphaFoldDB" id="A0A0G0Z351"/>
<protein>
    <recommendedName>
        <fullName evidence="4">DUF5666 domain-containing protein</fullName>
    </recommendedName>
</protein>
<evidence type="ECO:0000256" key="1">
    <source>
        <dbReference type="SAM" id="SignalP"/>
    </source>
</evidence>
<evidence type="ECO:0008006" key="4">
    <source>
        <dbReference type="Google" id="ProtNLM"/>
    </source>
</evidence>
<name>A0A0G0Z351_9BACT</name>
<accession>A0A0G0Z351</accession>
<evidence type="ECO:0000313" key="2">
    <source>
        <dbReference type="EMBL" id="KKS43145.1"/>
    </source>
</evidence>
<reference evidence="2 3" key="1">
    <citation type="journal article" date="2015" name="Nature">
        <title>rRNA introns, odd ribosomes, and small enigmatic genomes across a large radiation of phyla.</title>
        <authorList>
            <person name="Brown C.T."/>
            <person name="Hug L.A."/>
            <person name="Thomas B.C."/>
            <person name="Sharon I."/>
            <person name="Castelle C.J."/>
            <person name="Singh A."/>
            <person name="Wilkins M.J."/>
            <person name="Williams K.H."/>
            <person name="Banfield J.F."/>
        </authorList>
    </citation>
    <scope>NUCLEOTIDE SEQUENCE [LARGE SCALE GENOMIC DNA]</scope>
</reference>
<keyword evidence="1" id="KW-0732">Signal</keyword>
<dbReference type="EMBL" id="LCDA01000002">
    <property type="protein sequence ID" value="KKS43145.1"/>
    <property type="molecule type" value="Genomic_DNA"/>
</dbReference>
<proteinExistence type="predicted"/>
<gene>
    <name evidence="2" type="ORF">UV06_C0002G0047</name>
</gene>
<comment type="caution">
    <text evidence="2">The sequence shown here is derived from an EMBL/GenBank/DDBJ whole genome shotgun (WGS) entry which is preliminary data.</text>
</comment>